<dbReference type="PANTHER" id="PTHR10612:SF34">
    <property type="entry name" value="APOLIPOPROTEIN D"/>
    <property type="match status" value="1"/>
</dbReference>
<feature type="signal peptide" evidence="2">
    <location>
        <begin position="1"/>
        <end position="20"/>
    </location>
</feature>
<evidence type="ECO:0000313" key="3">
    <source>
        <dbReference type="EMBL" id="CAD8511447.1"/>
    </source>
</evidence>
<dbReference type="InterPro" id="IPR012674">
    <property type="entry name" value="Calycin"/>
</dbReference>
<dbReference type="GO" id="GO:0005737">
    <property type="term" value="C:cytoplasm"/>
    <property type="evidence" value="ECO:0007669"/>
    <property type="project" value="TreeGrafter"/>
</dbReference>
<sequence length="434" mass="47198">MPHARLACLLLSLAPAGALALHTGVRAPLPAATRRASLRLAADDATGKEEDEAADEGFNWPLLVAGAGTTLGTGIHWPAFTLFVSQWQDIANSGVTGDDFNAPLQFWVFFAAMHPLLKPAIWIGEVLHSSPGPAIELFGGNFMPISFIAGNVAVLGLLAFKKRLSGALNVALLGLFINFVGLGLEGALDNGEYNLALNDGVKGCPTYQQVKQPSMADFDVKKYTGRWYEHAFHDYTQFSDVYDTTLDIELSADGTRWLDDFALRGPSPKAAPASWEKSPVANGAHYFLYGKLNPEEKGVLQESGFGVTFPNYIVDVQKDETGAYTEAIQFQCLERGGVRIFEGINFLSRDATMSDAKMQAMHLRAKAAGMYEYGASPEQMHYVPHVPPGSPPIENNWQQAWRAIKVPELLALIESSTHSMFEDTSLGTDVTSLK</sequence>
<keyword evidence="1" id="KW-0472">Membrane</keyword>
<dbReference type="Gene3D" id="2.40.128.20">
    <property type="match status" value="1"/>
</dbReference>
<name>A0A7S0NFW7_9EUKA</name>
<dbReference type="SUPFAM" id="SSF50814">
    <property type="entry name" value="Lipocalins"/>
    <property type="match status" value="1"/>
</dbReference>
<keyword evidence="1" id="KW-1133">Transmembrane helix</keyword>
<reference evidence="3" key="1">
    <citation type="submission" date="2021-01" db="EMBL/GenBank/DDBJ databases">
        <authorList>
            <person name="Corre E."/>
            <person name="Pelletier E."/>
            <person name="Niang G."/>
            <person name="Scheremetjew M."/>
            <person name="Finn R."/>
            <person name="Kale V."/>
            <person name="Holt S."/>
            <person name="Cochrane G."/>
            <person name="Meng A."/>
            <person name="Brown T."/>
            <person name="Cohen L."/>
        </authorList>
    </citation>
    <scope>NUCLEOTIDE SEQUENCE</scope>
    <source>
        <strain evidence="3">CCMP1374</strain>
    </source>
</reference>
<organism evidence="3">
    <name type="scientific">Phaeocystis antarctica</name>
    <dbReference type="NCBI Taxonomy" id="33657"/>
    <lineage>
        <taxon>Eukaryota</taxon>
        <taxon>Haptista</taxon>
        <taxon>Haptophyta</taxon>
        <taxon>Prymnesiophyceae</taxon>
        <taxon>Phaeocystales</taxon>
        <taxon>Phaeocystaceae</taxon>
        <taxon>Phaeocystis</taxon>
    </lineage>
</organism>
<dbReference type="GO" id="GO:0000302">
    <property type="term" value="P:response to reactive oxygen species"/>
    <property type="evidence" value="ECO:0007669"/>
    <property type="project" value="TreeGrafter"/>
</dbReference>
<gene>
    <name evidence="3" type="ORF">PANT1444_LOCUS21104</name>
</gene>
<dbReference type="PANTHER" id="PTHR10612">
    <property type="entry name" value="APOLIPOPROTEIN D"/>
    <property type="match status" value="1"/>
</dbReference>
<feature type="transmembrane region" description="Helical" evidence="1">
    <location>
        <begin position="167"/>
        <end position="188"/>
    </location>
</feature>
<feature type="transmembrane region" description="Helical" evidence="1">
    <location>
        <begin position="142"/>
        <end position="160"/>
    </location>
</feature>
<keyword evidence="2" id="KW-0732">Signal</keyword>
<accession>A0A7S0NFW7</accession>
<feature type="chain" id="PRO_5030557827" evidence="2">
    <location>
        <begin position="21"/>
        <end position="434"/>
    </location>
</feature>
<evidence type="ECO:0000256" key="2">
    <source>
        <dbReference type="SAM" id="SignalP"/>
    </source>
</evidence>
<evidence type="ECO:0000256" key="1">
    <source>
        <dbReference type="SAM" id="Phobius"/>
    </source>
</evidence>
<proteinExistence type="predicted"/>
<dbReference type="AlphaFoldDB" id="A0A7S0NFW7"/>
<protein>
    <submittedName>
        <fullName evidence="3">Uncharacterized protein</fullName>
    </submittedName>
</protein>
<dbReference type="EMBL" id="HBEP01037262">
    <property type="protein sequence ID" value="CAD8511447.1"/>
    <property type="molecule type" value="Transcribed_RNA"/>
</dbReference>
<dbReference type="GO" id="GO:0006629">
    <property type="term" value="P:lipid metabolic process"/>
    <property type="evidence" value="ECO:0007669"/>
    <property type="project" value="TreeGrafter"/>
</dbReference>
<keyword evidence="1" id="KW-0812">Transmembrane</keyword>